<dbReference type="PANTHER" id="PTHR13067:SF2">
    <property type="entry name" value="CASPASE-ACTIVATED DNASE"/>
    <property type="match status" value="1"/>
</dbReference>
<dbReference type="AlphaFoldDB" id="A0AAD8BWL8"/>
<evidence type="ECO:0000313" key="4">
    <source>
        <dbReference type="EMBL" id="KAK0061155.1"/>
    </source>
</evidence>
<comment type="caution">
    <text evidence="4">The sequence shown here is derived from an EMBL/GenBank/DDBJ whole genome shotgun (WGS) entry which is preliminary data.</text>
</comment>
<dbReference type="InterPro" id="IPR003508">
    <property type="entry name" value="CIDE-N_dom"/>
</dbReference>
<reference evidence="4" key="1">
    <citation type="journal article" date="2023" name="PLoS Negl. Trop. Dis.">
        <title>A genome sequence for Biomphalaria pfeifferi, the major vector snail for the human-infecting parasite Schistosoma mansoni.</title>
        <authorList>
            <person name="Bu L."/>
            <person name="Lu L."/>
            <person name="Laidemitt M.R."/>
            <person name="Zhang S.M."/>
            <person name="Mutuku M."/>
            <person name="Mkoji G."/>
            <person name="Steinauer M."/>
            <person name="Loker E.S."/>
        </authorList>
    </citation>
    <scope>NUCLEOTIDE SEQUENCE</scope>
    <source>
        <strain evidence="4">KasaAsao</strain>
    </source>
</reference>
<dbReference type="GO" id="GO:0005634">
    <property type="term" value="C:nucleus"/>
    <property type="evidence" value="ECO:0007669"/>
    <property type="project" value="InterPro"/>
</dbReference>
<dbReference type="GO" id="GO:0006309">
    <property type="term" value="P:apoptotic DNA fragmentation"/>
    <property type="evidence" value="ECO:0007669"/>
    <property type="project" value="InterPro"/>
</dbReference>
<reference evidence="4" key="2">
    <citation type="submission" date="2023-04" db="EMBL/GenBank/DDBJ databases">
        <authorList>
            <person name="Bu L."/>
            <person name="Lu L."/>
            <person name="Laidemitt M.R."/>
            <person name="Zhang S.M."/>
            <person name="Mutuku M."/>
            <person name="Mkoji G."/>
            <person name="Steinauer M."/>
            <person name="Loker E.S."/>
        </authorList>
    </citation>
    <scope>NUCLEOTIDE SEQUENCE</scope>
    <source>
        <strain evidence="4">KasaAsao</strain>
        <tissue evidence="4">Whole Snail</tissue>
    </source>
</reference>
<dbReference type="SUPFAM" id="SSF54060">
    <property type="entry name" value="His-Me finger endonucleases"/>
    <property type="match status" value="1"/>
</dbReference>
<dbReference type="EMBL" id="JASAOG010000031">
    <property type="protein sequence ID" value="KAK0061155.1"/>
    <property type="molecule type" value="Genomic_DNA"/>
</dbReference>
<dbReference type="PANTHER" id="PTHR13067">
    <property type="entry name" value="CASPASE-ACTIVATED DNASE"/>
    <property type="match status" value="1"/>
</dbReference>
<dbReference type="GO" id="GO:0004520">
    <property type="term" value="F:DNA endonuclease activity"/>
    <property type="evidence" value="ECO:0007669"/>
    <property type="project" value="InterPro"/>
</dbReference>
<organism evidence="4 5">
    <name type="scientific">Biomphalaria pfeifferi</name>
    <name type="common">Bloodfluke planorb</name>
    <name type="synonym">Freshwater snail</name>
    <dbReference type="NCBI Taxonomy" id="112525"/>
    <lineage>
        <taxon>Eukaryota</taxon>
        <taxon>Metazoa</taxon>
        <taxon>Spiralia</taxon>
        <taxon>Lophotrochozoa</taxon>
        <taxon>Mollusca</taxon>
        <taxon>Gastropoda</taxon>
        <taxon>Heterobranchia</taxon>
        <taxon>Euthyneura</taxon>
        <taxon>Panpulmonata</taxon>
        <taxon>Hygrophila</taxon>
        <taxon>Lymnaeoidea</taxon>
        <taxon>Planorbidae</taxon>
        <taxon>Biomphalaria</taxon>
    </lineage>
</organism>
<dbReference type="Proteomes" id="UP001233172">
    <property type="component" value="Unassembled WGS sequence"/>
</dbReference>
<evidence type="ECO:0000256" key="1">
    <source>
        <dbReference type="ARBA" id="ARBA00022703"/>
    </source>
</evidence>
<dbReference type="Gene3D" id="3.10.20.10">
    <property type="match status" value="1"/>
</dbReference>
<dbReference type="Pfam" id="PF09230">
    <property type="entry name" value="DFF40"/>
    <property type="match status" value="1"/>
</dbReference>
<dbReference type="PROSITE" id="PS51135">
    <property type="entry name" value="CIDE_N"/>
    <property type="match status" value="1"/>
</dbReference>
<dbReference type="InterPro" id="IPR015311">
    <property type="entry name" value="DFF40_C"/>
</dbReference>
<dbReference type="GO" id="GO:0016787">
    <property type="term" value="F:hydrolase activity"/>
    <property type="evidence" value="ECO:0007669"/>
    <property type="project" value="InterPro"/>
</dbReference>
<sequence>MLNSITSLINGVKKPLKVRCVAEESFRRYGIVAKDYSDAVKKGKEKLKIPNNVKVTVVLEDDGTEVTDNGYLDTLQPHTTLVFLRPGEYFQPDLVKVVEGLQLLISSIKAEGIKEITQWLKKEESYEKLEMFSQLKEASLINIDAEKRQDDEDWFQGIDKKYKTKTAYMKYLAQRRIRSYFDSAKDQIQEEKDPKVKAELMGIFDKMKTELKKNDQHGHYFDRSSSKQKLCDEKGWFKCEGPFDEDACDQSHMINPYSSKLRRLGFMHWNLDHIIEKKREVIPKLVEAAKKKSVKKQLNHMEMIFTYIKKDCIIKKQCYYICPDYHLENPKCFLCDPIW</sequence>
<evidence type="ECO:0000256" key="2">
    <source>
        <dbReference type="PROSITE-ProRule" id="PRU00447"/>
    </source>
</evidence>
<dbReference type="GO" id="GO:0005737">
    <property type="term" value="C:cytoplasm"/>
    <property type="evidence" value="ECO:0007669"/>
    <property type="project" value="InterPro"/>
</dbReference>
<dbReference type="InterPro" id="IPR044925">
    <property type="entry name" value="His-Me_finger_sf"/>
</dbReference>
<gene>
    <name evidence="4" type="ORF">Bpfe_009316</name>
</gene>
<evidence type="ECO:0000259" key="3">
    <source>
        <dbReference type="PROSITE" id="PS51135"/>
    </source>
</evidence>
<name>A0AAD8BWL8_BIOPF</name>
<proteinExistence type="predicted"/>
<keyword evidence="1 2" id="KW-0053">Apoptosis</keyword>
<dbReference type="SMART" id="SM00266">
    <property type="entry name" value="CAD"/>
    <property type="match status" value="1"/>
</dbReference>
<protein>
    <submittedName>
        <fullName evidence="4">DNAation factor subunit beta</fullName>
    </submittedName>
</protein>
<dbReference type="Pfam" id="PF02017">
    <property type="entry name" value="CIDE-N"/>
    <property type="match status" value="1"/>
</dbReference>
<evidence type="ECO:0000313" key="5">
    <source>
        <dbReference type="Proteomes" id="UP001233172"/>
    </source>
</evidence>
<keyword evidence="5" id="KW-1185">Reference proteome</keyword>
<dbReference type="SUPFAM" id="SSF54277">
    <property type="entry name" value="CAD &amp; PB1 domains"/>
    <property type="match status" value="1"/>
</dbReference>
<dbReference type="InterPro" id="IPR039729">
    <property type="entry name" value="DFF40"/>
</dbReference>
<accession>A0AAD8BWL8</accession>
<feature type="domain" description="CIDE-N" evidence="3">
    <location>
        <begin position="12"/>
        <end position="92"/>
    </location>
</feature>